<sequence length="116" mass="13630">MMIHTLQEQRSMMQQRMQMHQDIMKAMHLKTRENAASRELPVEGISAQNSTVKVTSSFSSLRQAISVKEHFVRRRITRATVGNSSTKSDWLRSSRAHYRIQGYTLNLCQNFRQIYR</sequence>
<dbReference type="AlphaFoldDB" id="A0A0N7L8H1"/>
<dbReference type="Proteomes" id="UP000054928">
    <property type="component" value="Unassembled WGS sequence"/>
</dbReference>
<name>A0A0N7L8H1_PLAHL</name>
<reference evidence="2" key="1">
    <citation type="submission" date="2014-09" db="EMBL/GenBank/DDBJ databases">
        <authorList>
            <person name="Sharma Rahul"/>
            <person name="Thines Marco"/>
        </authorList>
    </citation>
    <scope>NUCLEOTIDE SEQUENCE [LARGE SCALE GENOMIC DNA]</scope>
</reference>
<protein>
    <submittedName>
        <fullName evidence="1">Uncharacterized protein</fullName>
    </submittedName>
</protein>
<evidence type="ECO:0000313" key="1">
    <source>
        <dbReference type="EMBL" id="CEG49859.1"/>
    </source>
</evidence>
<dbReference type="EMBL" id="CCYD01003101">
    <property type="protein sequence ID" value="CEG49859.1"/>
    <property type="molecule type" value="Genomic_DNA"/>
</dbReference>
<organism evidence="1 2">
    <name type="scientific">Plasmopara halstedii</name>
    <name type="common">Downy mildew of sunflower</name>
    <dbReference type="NCBI Taxonomy" id="4781"/>
    <lineage>
        <taxon>Eukaryota</taxon>
        <taxon>Sar</taxon>
        <taxon>Stramenopiles</taxon>
        <taxon>Oomycota</taxon>
        <taxon>Peronosporomycetes</taxon>
        <taxon>Peronosporales</taxon>
        <taxon>Peronosporaceae</taxon>
        <taxon>Plasmopara</taxon>
    </lineage>
</organism>
<proteinExistence type="predicted"/>
<dbReference type="GeneID" id="36402654"/>
<accession>A0A0N7L8H1</accession>
<keyword evidence="2" id="KW-1185">Reference proteome</keyword>
<evidence type="ECO:0000313" key="2">
    <source>
        <dbReference type="Proteomes" id="UP000054928"/>
    </source>
</evidence>
<dbReference type="RefSeq" id="XP_024586228.1">
    <property type="nucleotide sequence ID" value="XM_024721094.1"/>
</dbReference>